<dbReference type="GO" id="GO:0006508">
    <property type="term" value="P:proteolysis"/>
    <property type="evidence" value="ECO:0007669"/>
    <property type="project" value="UniProtKB-KW"/>
</dbReference>
<dbReference type="Proteomes" id="UP000230233">
    <property type="component" value="Chromosome IV"/>
</dbReference>
<name>A0A2G5U6Q5_9PELO</name>
<comment type="caution">
    <text evidence="7">The sequence shown here is derived from an EMBL/GenBank/DDBJ whole genome shotgun (WGS) entry which is preliminary data.</text>
</comment>
<evidence type="ECO:0000256" key="2">
    <source>
        <dbReference type="ARBA" id="ARBA00022670"/>
    </source>
</evidence>
<sequence length="795" mass="88646">MPRVLLLLALAFGYALCHVSPPMVNGRPRGGLIGGDPDPEGPTTEDQYMVYSNITQYVDHFSNNTSATWLQRYQYNSKFYNKTVGYVFLMLGGEGAIEGSGDKWVRHEGETMMVWAKEFGAAAFQVEHRFYGSKEFSPLGDQTTESMKLLTIDQALADIKEFINQMNKMYFPNDKPIWITFGGSYPGSLSAWFRETYPEMTAGAVSSSSAVHVFVDYYGYAINTEKTYRTVSAPCAEVIRTAFAEIQRRAYNGADARTLLKGTFNLCDNFDETNLSKSIQFFLQNIYGYFQGINQYTGDNRNNATRSGLGVPAACDILNNAKLGTEVDRVVAVMNLYDSWYKPSDSGCRPNSYAAFVKQYSNTTMPDDDTISTRSWIWQTCTELGYYQTTDGGNKGIFGSIVPLDFFADQCIDLFGPEYTLDNTFKWIDQVRTKYGGADAYRGTNVCFPNGSFDPWQDLGHKMNITNNNVDSWLIDGTAHCADMYPARDSDKQSLKDARQRIHDHLARWLSDAQAIRQHSSVDSSSLFGMKFAILLAALCGVAVAQFGTDNCNQAQFLACNSKLGDFWRTDTTTAWKDLATLDRITQSLIVSPYTIDSWVNVCNGFSAFYGCLGQAQIRNCLGTVGLVGSGLDLNTAYAYQGFIADWDFKCGVGFWTMYERKVLTTCVESTYVNYQQETAAALTSYQTAITQDPANACKYAQTLMNAWQNTYMKGPCRTVNPAQAGWIGCQSAREYSNAQFRHCKHTTTCASPSSVDAVTRVNAETGKTEYETLPFYEIVNDKAVISQAASWISE</sequence>
<dbReference type="EMBL" id="PDUG01000004">
    <property type="protein sequence ID" value="PIC35187.1"/>
    <property type="molecule type" value="Genomic_DNA"/>
</dbReference>
<dbReference type="PANTHER" id="PTHR11010">
    <property type="entry name" value="PROTEASE S28 PRO-X CARBOXYPEPTIDASE-RELATED"/>
    <property type="match status" value="1"/>
</dbReference>
<evidence type="ECO:0000313" key="8">
    <source>
        <dbReference type="Proteomes" id="UP000230233"/>
    </source>
</evidence>
<organism evidence="7 8">
    <name type="scientific">Caenorhabditis nigoni</name>
    <dbReference type="NCBI Taxonomy" id="1611254"/>
    <lineage>
        <taxon>Eukaryota</taxon>
        <taxon>Metazoa</taxon>
        <taxon>Ecdysozoa</taxon>
        <taxon>Nematoda</taxon>
        <taxon>Chromadorea</taxon>
        <taxon>Rhabditida</taxon>
        <taxon>Rhabditina</taxon>
        <taxon>Rhabditomorpha</taxon>
        <taxon>Rhabditoidea</taxon>
        <taxon>Rhabditidae</taxon>
        <taxon>Peloderinae</taxon>
        <taxon>Caenorhabditis</taxon>
    </lineage>
</organism>
<keyword evidence="3 6" id="KW-0732">Signal</keyword>
<gene>
    <name evidence="7" type="primary">Cnig_chr_IV.g14618</name>
    <name evidence="7" type="ORF">B9Z55_014618</name>
</gene>
<evidence type="ECO:0000256" key="1">
    <source>
        <dbReference type="ARBA" id="ARBA00011079"/>
    </source>
</evidence>
<feature type="chain" id="PRO_5013909053" evidence="6">
    <location>
        <begin position="18"/>
        <end position="795"/>
    </location>
</feature>
<dbReference type="InterPro" id="IPR042269">
    <property type="entry name" value="Ser_carbopepase_S28_SKS"/>
</dbReference>
<dbReference type="Gene3D" id="3.40.50.1820">
    <property type="entry name" value="alpha/beta hydrolase"/>
    <property type="match status" value="1"/>
</dbReference>
<keyword evidence="5" id="KW-0325">Glycoprotein</keyword>
<evidence type="ECO:0000313" key="7">
    <source>
        <dbReference type="EMBL" id="PIC35187.1"/>
    </source>
</evidence>
<protein>
    <submittedName>
        <fullName evidence="7">Uncharacterized protein</fullName>
    </submittedName>
</protein>
<comment type="similarity">
    <text evidence="1">Belongs to the peptidase S28 family.</text>
</comment>
<evidence type="ECO:0000256" key="4">
    <source>
        <dbReference type="ARBA" id="ARBA00022801"/>
    </source>
</evidence>
<keyword evidence="4" id="KW-0378">Hydrolase</keyword>
<dbReference type="InterPro" id="IPR008758">
    <property type="entry name" value="Peptidase_S28"/>
</dbReference>
<accession>A0A2G5U6Q5</accession>
<proteinExistence type="inferred from homology"/>
<keyword evidence="2" id="KW-0645">Protease</keyword>
<dbReference type="AlphaFoldDB" id="A0A2G5U6Q5"/>
<evidence type="ECO:0000256" key="6">
    <source>
        <dbReference type="SAM" id="SignalP"/>
    </source>
</evidence>
<dbReference type="InterPro" id="IPR029058">
    <property type="entry name" value="AB_hydrolase_fold"/>
</dbReference>
<dbReference type="PANTHER" id="PTHR11010:SF34">
    <property type="entry name" value="SERINE PROTEASE F56F10.1-RELATED"/>
    <property type="match status" value="1"/>
</dbReference>
<evidence type="ECO:0000256" key="3">
    <source>
        <dbReference type="ARBA" id="ARBA00022729"/>
    </source>
</evidence>
<dbReference type="Pfam" id="PF05577">
    <property type="entry name" value="Peptidase_S28"/>
    <property type="match status" value="1"/>
</dbReference>
<dbReference type="Gene3D" id="1.20.120.980">
    <property type="entry name" value="Serine carboxypeptidase S28, SKS domain"/>
    <property type="match status" value="1"/>
</dbReference>
<reference evidence="8" key="1">
    <citation type="submission" date="2017-10" db="EMBL/GenBank/DDBJ databases">
        <title>Rapid genome shrinkage in a self-fertile nematode reveals novel sperm competition proteins.</title>
        <authorList>
            <person name="Yin D."/>
            <person name="Schwarz E.M."/>
            <person name="Thomas C.G."/>
            <person name="Felde R.L."/>
            <person name="Korf I.F."/>
            <person name="Cutter A.D."/>
            <person name="Schartner C.M."/>
            <person name="Ralston E.J."/>
            <person name="Meyer B.J."/>
            <person name="Haag E.S."/>
        </authorList>
    </citation>
    <scope>NUCLEOTIDE SEQUENCE [LARGE SCALE GENOMIC DNA]</scope>
    <source>
        <strain evidence="8">JU1422</strain>
    </source>
</reference>
<dbReference type="GO" id="GO:0008239">
    <property type="term" value="F:dipeptidyl-peptidase activity"/>
    <property type="evidence" value="ECO:0007669"/>
    <property type="project" value="TreeGrafter"/>
</dbReference>
<evidence type="ECO:0000256" key="5">
    <source>
        <dbReference type="ARBA" id="ARBA00023180"/>
    </source>
</evidence>
<dbReference type="OrthoDB" id="1735038at2759"/>
<dbReference type="SUPFAM" id="SSF53474">
    <property type="entry name" value="alpha/beta-Hydrolases"/>
    <property type="match status" value="2"/>
</dbReference>
<dbReference type="GO" id="GO:0070008">
    <property type="term" value="F:serine-type exopeptidase activity"/>
    <property type="evidence" value="ECO:0007669"/>
    <property type="project" value="InterPro"/>
</dbReference>
<feature type="signal peptide" evidence="6">
    <location>
        <begin position="1"/>
        <end position="17"/>
    </location>
</feature>
<keyword evidence="8" id="KW-1185">Reference proteome</keyword>